<dbReference type="GO" id="GO:0005829">
    <property type="term" value="C:cytosol"/>
    <property type="evidence" value="ECO:0007669"/>
    <property type="project" value="TreeGrafter"/>
</dbReference>
<name>A0A0G4HXI9_9ALVE</name>
<dbReference type="SUPFAM" id="SSF55060">
    <property type="entry name" value="GHMP Kinase, C-terminal domain"/>
    <property type="match status" value="1"/>
</dbReference>
<feature type="region of interest" description="Disordered" evidence="11">
    <location>
        <begin position="2068"/>
        <end position="2091"/>
    </location>
</feature>
<dbReference type="InterPro" id="IPR006204">
    <property type="entry name" value="GHMP_kinase_N_dom"/>
</dbReference>
<dbReference type="SUPFAM" id="SSF53756">
    <property type="entry name" value="UDP-Glycosyltransferase/glycogen phosphorylase"/>
    <property type="match status" value="1"/>
</dbReference>
<evidence type="ECO:0000256" key="2">
    <source>
        <dbReference type="ARBA" id="ARBA00022485"/>
    </source>
</evidence>
<dbReference type="InterPro" id="IPR058240">
    <property type="entry name" value="rSAM_sf"/>
</dbReference>
<dbReference type="InterPro" id="IPR014721">
    <property type="entry name" value="Ribsml_uS5_D2-typ_fold_subgr"/>
</dbReference>
<dbReference type="InterPro" id="IPR034391">
    <property type="entry name" value="AdoMet-like_SPASM_containing"/>
</dbReference>
<dbReference type="InterPro" id="IPR016461">
    <property type="entry name" value="COMT-like"/>
</dbReference>
<dbReference type="CDD" id="cd21109">
    <property type="entry name" value="SPASM"/>
    <property type="match status" value="1"/>
</dbReference>
<dbReference type="SUPFAM" id="SSF54211">
    <property type="entry name" value="Ribosomal protein S5 domain 2-like"/>
    <property type="match status" value="1"/>
</dbReference>
<evidence type="ECO:0000256" key="4">
    <source>
        <dbReference type="ARBA" id="ARBA00022679"/>
    </source>
</evidence>
<keyword evidence="2" id="KW-0004">4Fe-4S</keyword>
<dbReference type="GO" id="GO:0046872">
    <property type="term" value="F:metal ion binding"/>
    <property type="evidence" value="ECO:0007669"/>
    <property type="project" value="UniProtKB-KW"/>
</dbReference>
<dbReference type="InterPro" id="IPR013785">
    <property type="entry name" value="Aldolase_TIM"/>
</dbReference>
<dbReference type="PANTHER" id="PTHR10457">
    <property type="entry name" value="MEVALONATE KINASE/GALACTOKINASE"/>
    <property type="match status" value="1"/>
</dbReference>
<comment type="cofactor">
    <cofactor evidence="1">
        <name>[4Fe-4S] cluster</name>
        <dbReference type="ChEBI" id="CHEBI:49883"/>
    </cofactor>
</comment>
<evidence type="ECO:0000256" key="1">
    <source>
        <dbReference type="ARBA" id="ARBA00001966"/>
    </source>
</evidence>
<evidence type="ECO:0000256" key="3">
    <source>
        <dbReference type="ARBA" id="ARBA00022603"/>
    </source>
</evidence>
<dbReference type="PANTHER" id="PTHR10457:SF35">
    <property type="entry name" value="L-ARABINOKINASE"/>
    <property type="match status" value="1"/>
</dbReference>
<dbReference type="Pfam" id="PF13579">
    <property type="entry name" value="Glyco_trans_4_4"/>
    <property type="match status" value="1"/>
</dbReference>
<keyword evidence="3" id="KW-0489">Methyltransferase</keyword>
<feature type="domain" description="Radical SAM core" evidence="12">
    <location>
        <begin position="2098"/>
        <end position="2335"/>
    </location>
</feature>
<dbReference type="SFLD" id="SFLDG01067">
    <property type="entry name" value="SPASM/twitch_domain_containing"/>
    <property type="match status" value="1"/>
</dbReference>
<dbReference type="GO" id="GO:0005524">
    <property type="term" value="F:ATP binding"/>
    <property type="evidence" value="ECO:0007669"/>
    <property type="project" value="UniProtKB-KW"/>
</dbReference>
<dbReference type="GO" id="GO:0051536">
    <property type="term" value="F:iron-sulfur cluster binding"/>
    <property type="evidence" value="ECO:0007669"/>
    <property type="project" value="UniProtKB-KW"/>
</dbReference>
<evidence type="ECO:0000256" key="8">
    <source>
        <dbReference type="ARBA" id="ARBA00022840"/>
    </source>
</evidence>
<dbReference type="Pfam" id="PF13186">
    <property type="entry name" value="SPASM"/>
    <property type="match status" value="1"/>
</dbReference>
<dbReference type="Gene3D" id="3.30.230.10">
    <property type="match status" value="1"/>
</dbReference>
<keyword evidence="6" id="KW-0479">Metal-binding</keyword>
<keyword evidence="8" id="KW-0067">ATP-binding</keyword>
<dbReference type="InterPro" id="IPR007197">
    <property type="entry name" value="rSAM"/>
</dbReference>
<accession>A0A0G4HXI9</accession>
<dbReference type="InterPro" id="IPR023885">
    <property type="entry name" value="4Fe4S-binding_SPASM_dom"/>
</dbReference>
<dbReference type="SFLD" id="SFLDS00029">
    <property type="entry name" value="Radical_SAM"/>
    <property type="match status" value="1"/>
</dbReference>
<evidence type="ECO:0000256" key="7">
    <source>
        <dbReference type="ARBA" id="ARBA00022741"/>
    </source>
</evidence>
<dbReference type="InterPro" id="IPR020568">
    <property type="entry name" value="Ribosomal_Su5_D2-typ_SF"/>
</dbReference>
<dbReference type="Gene3D" id="3.40.50.150">
    <property type="entry name" value="Vaccinia Virus protein VP39"/>
    <property type="match status" value="1"/>
</dbReference>
<dbReference type="VEuPathDB" id="CryptoDB:Cvel_1502"/>
<keyword evidence="10" id="KW-0411">Iron-sulfur</keyword>
<organism evidence="13">
    <name type="scientific">Chromera velia CCMP2878</name>
    <dbReference type="NCBI Taxonomy" id="1169474"/>
    <lineage>
        <taxon>Eukaryota</taxon>
        <taxon>Sar</taxon>
        <taxon>Alveolata</taxon>
        <taxon>Colpodellida</taxon>
        <taxon>Chromeraceae</taxon>
        <taxon>Chromera</taxon>
    </lineage>
</organism>
<dbReference type="EMBL" id="CDMZ01004259">
    <property type="protein sequence ID" value="CEM49212.1"/>
    <property type="molecule type" value="Genomic_DNA"/>
</dbReference>
<dbReference type="Gene3D" id="3.40.50.2000">
    <property type="entry name" value="Glycogen Phosphorylase B"/>
    <property type="match status" value="3"/>
</dbReference>
<dbReference type="CDD" id="cd01335">
    <property type="entry name" value="Radical_SAM"/>
    <property type="match status" value="1"/>
</dbReference>
<dbReference type="SUPFAM" id="SSF53335">
    <property type="entry name" value="S-adenosyl-L-methionine-dependent methyltransferases"/>
    <property type="match status" value="1"/>
</dbReference>
<dbReference type="Gene3D" id="3.20.20.70">
    <property type="entry name" value="Aldolase class I"/>
    <property type="match status" value="1"/>
</dbReference>
<dbReference type="SFLD" id="SFLDG01387">
    <property type="entry name" value="BtrN-like_SPASM_domain_contain"/>
    <property type="match status" value="1"/>
</dbReference>
<dbReference type="GO" id="GO:0006012">
    <property type="term" value="P:galactose metabolic process"/>
    <property type="evidence" value="ECO:0007669"/>
    <property type="project" value="TreeGrafter"/>
</dbReference>
<keyword evidence="4" id="KW-0808">Transferase</keyword>
<gene>
    <name evidence="13" type="ORF">Cvel_1502</name>
</gene>
<dbReference type="InterPro" id="IPR028098">
    <property type="entry name" value="Glyco_trans_4-like_N"/>
</dbReference>
<dbReference type="GO" id="GO:0004335">
    <property type="term" value="F:galactokinase activity"/>
    <property type="evidence" value="ECO:0007669"/>
    <property type="project" value="TreeGrafter"/>
</dbReference>
<dbReference type="Gene3D" id="3.30.70.890">
    <property type="entry name" value="GHMP kinase, C-terminal domain"/>
    <property type="match status" value="1"/>
</dbReference>
<dbReference type="InterPro" id="IPR001077">
    <property type="entry name" value="COMT_C"/>
</dbReference>
<dbReference type="InterPro" id="IPR029063">
    <property type="entry name" value="SAM-dependent_MTases_sf"/>
</dbReference>
<dbReference type="Pfam" id="PF00891">
    <property type="entry name" value="Methyltransf_2"/>
    <property type="match status" value="1"/>
</dbReference>
<keyword evidence="7" id="KW-0547">Nucleotide-binding</keyword>
<keyword evidence="9" id="KW-0408">Iron</keyword>
<dbReference type="PROSITE" id="PS51683">
    <property type="entry name" value="SAM_OMT_II"/>
    <property type="match status" value="1"/>
</dbReference>
<evidence type="ECO:0000256" key="9">
    <source>
        <dbReference type="ARBA" id="ARBA00023004"/>
    </source>
</evidence>
<dbReference type="PRINTS" id="PR00959">
    <property type="entry name" value="MEVGALKINASE"/>
</dbReference>
<evidence type="ECO:0000256" key="11">
    <source>
        <dbReference type="SAM" id="MobiDB-lite"/>
    </source>
</evidence>
<dbReference type="GO" id="GO:0008171">
    <property type="term" value="F:O-methyltransferase activity"/>
    <property type="evidence" value="ECO:0007669"/>
    <property type="project" value="InterPro"/>
</dbReference>
<feature type="region of interest" description="Disordered" evidence="11">
    <location>
        <begin position="1696"/>
        <end position="1715"/>
    </location>
</feature>
<dbReference type="PROSITE" id="PS51918">
    <property type="entry name" value="RADICAL_SAM"/>
    <property type="match status" value="1"/>
</dbReference>
<evidence type="ECO:0000259" key="12">
    <source>
        <dbReference type="PROSITE" id="PS51918"/>
    </source>
</evidence>
<sequence>MQRSFFSRSLRAAFNWPAETILLSFRNGIFAVRDKSGAFHADRRLEPLYRERFHRVFNFYEGDVAGVVSKEDLSFHIHRNGQAAYGRRFGWVGNFLKTPDGPQAPVRSANADQYFVINIRGEVEGGPFRYVGDPNSEGQRVVWTEEDSTPVIVDKDFRPWCKETAETSKWIEACVPHKGLAVVRDRDGFFFVNQEGRDVGKGRRYMTAEPHYNGQARVRLFDGRWAVIDEEGRQLVDLGESSLSASTELEAISKAYWSSFSLKHILDSDLLRKRCQRGGGAEVPLRSDKKGLENQEMGSLAAAGQAEAVLLETAAELGLCRSADSSERLQSPLSSANFLPDVTLPSPSVKELSKRGEAGGSPKRLELSTRGRLLTSPCDETGGHSEIADRCQYWLQDRFLIPWMRGMRGPSGEGAGVFEGNAREKDTFASIAKDPKAVSLSQRVLSSYASEDWKGIAEYLPLKKKNVEGGRGEDPAKPLYAGNEDQMTIVDLGGGQGVLLREIETALRESVRETGDSICPPRLICVERPEVVAQATEGGGGACRGPGEVSCVEFQEGDLFSGPLPPADLYLLSRVLHDWPTDRCVELLKRVREEAPKESRLVVVDRVNDPERHRHAFLSLHMNLIQNALERTQTEWEDLFKSSGWFLEKHRDFNRHVIFALSKQHAHTQTQTSEDTPQLPVFQSTPSQTNTNSAGEVRKAVIPIAGRGTRLGLQSAATPKALLPLAVRTQTETDLKEGGCGGSLKGTTPEQVSLIPSLSLLLKQLDNAGGGCIEKVCIVASEEQISAVESLVKNMKRGFDNKKGQGGGDGTAGLRAEVSIVVQESPEGSGDAVLRAKEFVGDEPFVLALGDHVFSSGCVESLLLAWRRLHLSGSVREAGSECGLVDGKMRGVSLCGVRVCERDEVERTGLLRAHSDPVGSGAKELKSRLHAFSMMPWRVAETAEKPAEGSETTTRFAIRGLGGLQGDSLFYSQLGVDIFCPRVFEFLENEKKARERGIEEDNQRVGRGPILPSELCIREVVQRSLVAQGSLFACLIDGAGLDIGTPSAYVGALRTVLNASAAFSVERNELASVCSSERVKVTGEQMLEALRGLQSLSFNGSCHPPSAVAALLSAASEKMTEGSFGVHIASAPGRMDLMGGFADYSGSAALQAQTVERTFVLATAFRSPGPPRVHLRAVQAKDVGAFVRGDSACLSGLAVRDCEFPSHGTLFSNGGRLSSSAELKEGLRLALPSPPTSEKEGGCDPPSAKWAFYLTGMLHSVMKEKQRRVGGTVDFSKLSFALVSVSDLPWNSGLASSASVEVATAMAVQRALQAVSRDHISSSLSLSTDRIAQLCQQVEHDVLGAKCGLMDHLAVLHTNHPIDTLPGNVHLNPQGQPQTGLVSMVCREPLSSPPSEGVFLPPGLTTIAVESGVTRSVATSPYGTVRTAAAVGRDLIIASLRENLQHLTDLSPSAFAQMAGELPIRLSGEELAERYSQLLSQKTLSALRPETLYPVRASTEHPIQENFRVNSFSSLLQTLNLTAADPKRGQSNRGGRAVPSLEERVFGQLGELMRQAHVSYGRCGLGSSATDDLVRMLTEGGEGRLAGVVGAKVSGGGSGGSVVALVKVPEGSSPFPSPEQRGRLDGLGALFRERRGGSESAGIVRWAVPGNAGALSHGCVSGMTALGCPSVSSAVGSQKRLFSSCVSKGGCRKRGGLEGLSGNSQDEKGKEKVSSPGCWTPSVLVVNHGLPPDFNGGSEVYAETLAVQLQKSGLCSRVALFAREQDPFRPDFVLRKAKDNEVKAGKGIEKYLINFPREAPYYRFKAVPVEEAFRSVVRETKPDIVHFHHLNHLSLGLPKVAKEEGASVVKTLHDFFVLCPRGQFVVTGPTLREGQEPWRECGGQEDKKCARECIGSRYETGLEDSSLLSMPDSTLSSEEQYWTQWVGRRMAAMREACRHIDMFLAPSRHLMSTFSEKSSIPPEKLRHMPYGLDLTRVEGRQRDRPAVSPESPFVFAYIGRHQASKGVNLLVDAALNLLQEDGASKYGDAPGFRVKIFGRHETHAYTVHSPAEEGLNNLEGPLSGVVSAEQTEGEGISESPRTETETDAEAAPPPLEVLPALYRVTFDTNPDDCNFSCTMCEQHSEYSPFQKERMEKGIRRRRMDFQIIEKVVTELASRGLKEIIPTTMGEPLMYKELPKVIDLCKEKGIKMNLTTNGSFYGKGVDWWAPLIVPVGSDVKVSWNGISQVTQEKIMKNSRLDRQKANLERLVFHRDEEAKRGGNYCGIALQLTFMETNLPEIPDLVRFAIESGCDRVKGHHLWAHFAEMQDENLRRSEESILRWNAVARECREIAASVPRWRSQEREGVGEPFIKLVNFYDLSTSAAAGPEGRPAEIHPEAVCPFLGREAWVNFGGRFDPCCAPDHLRKSLGDFGKVGGEGGKSVLEVWESPEYRDLVRGYHQRELCKGCNMRVPPGTRV</sequence>
<dbReference type="GO" id="GO:0032259">
    <property type="term" value="P:methylation"/>
    <property type="evidence" value="ECO:0007669"/>
    <property type="project" value="UniProtKB-KW"/>
</dbReference>
<protein>
    <recommendedName>
        <fullName evidence="12">Radical SAM core domain-containing protein</fullName>
    </recommendedName>
</protein>
<evidence type="ECO:0000256" key="10">
    <source>
        <dbReference type="ARBA" id="ARBA00023014"/>
    </source>
</evidence>
<dbReference type="SUPFAM" id="SSF53448">
    <property type="entry name" value="Nucleotide-diphospho-sugar transferases"/>
    <property type="match status" value="1"/>
</dbReference>
<dbReference type="SUPFAM" id="SSF102114">
    <property type="entry name" value="Radical SAM enzymes"/>
    <property type="match status" value="1"/>
</dbReference>
<dbReference type="Pfam" id="PF00288">
    <property type="entry name" value="GHMP_kinases_N"/>
    <property type="match status" value="1"/>
</dbReference>
<proteinExistence type="predicted"/>
<evidence type="ECO:0000313" key="13">
    <source>
        <dbReference type="EMBL" id="CEM49212.1"/>
    </source>
</evidence>
<dbReference type="InterPro" id="IPR029044">
    <property type="entry name" value="Nucleotide-diphossugar_trans"/>
</dbReference>
<reference evidence="13" key="1">
    <citation type="submission" date="2014-11" db="EMBL/GenBank/DDBJ databases">
        <authorList>
            <person name="Otto D Thomas"/>
            <person name="Naeem Raeece"/>
        </authorList>
    </citation>
    <scope>NUCLEOTIDE SEQUENCE</scope>
</reference>
<evidence type="ECO:0000256" key="5">
    <source>
        <dbReference type="ARBA" id="ARBA00022691"/>
    </source>
</evidence>
<dbReference type="Gene3D" id="3.90.550.10">
    <property type="entry name" value="Spore Coat Polysaccharide Biosynthesis Protein SpsA, Chain A"/>
    <property type="match status" value="1"/>
</dbReference>
<dbReference type="InterPro" id="IPR036554">
    <property type="entry name" value="GHMP_kinase_C_sf"/>
</dbReference>
<evidence type="ECO:0000256" key="6">
    <source>
        <dbReference type="ARBA" id="ARBA00022723"/>
    </source>
</evidence>
<keyword evidence="5" id="KW-0949">S-adenosyl-L-methionine</keyword>
<dbReference type="Pfam" id="PF04055">
    <property type="entry name" value="Radical_SAM"/>
    <property type="match status" value="1"/>
</dbReference>